<evidence type="ECO:0000256" key="1">
    <source>
        <dbReference type="SAM" id="MobiDB-lite"/>
    </source>
</evidence>
<dbReference type="AlphaFoldDB" id="A0A6U9F6W2"/>
<dbReference type="EMBL" id="HBGW01081458">
    <property type="protein sequence ID" value="CAD9633886.1"/>
    <property type="molecule type" value="Transcribed_RNA"/>
</dbReference>
<feature type="compositionally biased region" description="Polar residues" evidence="1">
    <location>
        <begin position="79"/>
        <end position="91"/>
    </location>
</feature>
<feature type="compositionally biased region" description="Gly residues" evidence="1">
    <location>
        <begin position="1"/>
        <end position="10"/>
    </location>
</feature>
<reference evidence="2" key="1">
    <citation type="submission" date="2021-01" db="EMBL/GenBank/DDBJ databases">
        <authorList>
            <person name="Corre E."/>
            <person name="Pelletier E."/>
            <person name="Niang G."/>
            <person name="Scheremetjew M."/>
            <person name="Finn R."/>
            <person name="Kale V."/>
            <person name="Holt S."/>
            <person name="Cochrane G."/>
            <person name="Meng A."/>
            <person name="Brown T."/>
            <person name="Cohen L."/>
        </authorList>
    </citation>
    <scope>NUCLEOTIDE SEQUENCE</scope>
    <source>
        <strain evidence="2">RCC3387</strain>
    </source>
</reference>
<gene>
    <name evidence="2" type="ORF">BRAN1462_LOCUS51708</name>
</gene>
<proteinExistence type="predicted"/>
<sequence>MAGRGAGGPGPVLLARGTPISANEGHAAKFRQEVRMASETGKPFQFRASVGSWIVRLQSGREGAGVSHSAMPERPMEDAQSTATASTCDSL</sequence>
<feature type="region of interest" description="Disordered" evidence="1">
    <location>
        <begin position="1"/>
        <end position="20"/>
    </location>
</feature>
<protein>
    <submittedName>
        <fullName evidence="2">Uncharacterized protein</fullName>
    </submittedName>
</protein>
<feature type="region of interest" description="Disordered" evidence="1">
    <location>
        <begin position="61"/>
        <end position="91"/>
    </location>
</feature>
<accession>A0A6U9F6W2</accession>
<organism evidence="2">
    <name type="scientific">Zooxanthella nutricula</name>
    <dbReference type="NCBI Taxonomy" id="1333877"/>
    <lineage>
        <taxon>Eukaryota</taxon>
        <taxon>Sar</taxon>
        <taxon>Alveolata</taxon>
        <taxon>Dinophyceae</taxon>
        <taxon>Peridiniales</taxon>
        <taxon>Peridiniales incertae sedis</taxon>
        <taxon>Zooxanthella</taxon>
    </lineage>
</organism>
<evidence type="ECO:0000313" key="2">
    <source>
        <dbReference type="EMBL" id="CAD9633886.1"/>
    </source>
</evidence>
<name>A0A6U9F6W2_9DINO</name>